<proteinExistence type="predicted"/>
<dbReference type="InterPro" id="IPR012866">
    <property type="entry name" value="DUF1644"/>
</dbReference>
<feature type="compositionally biased region" description="Low complexity" evidence="1">
    <location>
        <begin position="384"/>
        <end position="399"/>
    </location>
</feature>
<name>A0A9E7FWT3_9LILI</name>
<feature type="region of interest" description="Disordered" evidence="1">
    <location>
        <begin position="1"/>
        <end position="23"/>
    </location>
</feature>
<reference evidence="2" key="1">
    <citation type="submission" date="2022-05" db="EMBL/GenBank/DDBJ databases">
        <title>The Musa troglodytarum L. genome provides insights into the mechanism of non-climacteric behaviour and enrichment of carotenoids.</title>
        <authorList>
            <person name="Wang J."/>
        </authorList>
    </citation>
    <scope>NUCLEOTIDE SEQUENCE</scope>
    <source>
        <tissue evidence="2">Leaf</tissue>
    </source>
</reference>
<dbReference type="Proteomes" id="UP001055439">
    <property type="component" value="Chromosome 5"/>
</dbReference>
<keyword evidence="3" id="KW-1185">Reference proteome</keyword>
<evidence type="ECO:0000313" key="2">
    <source>
        <dbReference type="EMBL" id="URE03791.1"/>
    </source>
</evidence>
<dbReference type="InterPro" id="IPR013083">
    <property type="entry name" value="Znf_RING/FYVE/PHD"/>
</dbReference>
<organism evidence="2 3">
    <name type="scientific">Musa troglodytarum</name>
    <name type="common">fe'i banana</name>
    <dbReference type="NCBI Taxonomy" id="320322"/>
    <lineage>
        <taxon>Eukaryota</taxon>
        <taxon>Viridiplantae</taxon>
        <taxon>Streptophyta</taxon>
        <taxon>Embryophyta</taxon>
        <taxon>Tracheophyta</taxon>
        <taxon>Spermatophyta</taxon>
        <taxon>Magnoliopsida</taxon>
        <taxon>Liliopsida</taxon>
        <taxon>Zingiberales</taxon>
        <taxon>Musaceae</taxon>
        <taxon>Musa</taxon>
    </lineage>
</organism>
<dbReference type="PANTHER" id="PTHR31197">
    <property type="entry name" value="OS01G0612600 PROTEIN"/>
    <property type="match status" value="1"/>
</dbReference>
<evidence type="ECO:0000313" key="3">
    <source>
        <dbReference type="Proteomes" id="UP001055439"/>
    </source>
</evidence>
<feature type="compositionally biased region" description="Basic residues" evidence="1">
    <location>
        <begin position="1"/>
        <end position="10"/>
    </location>
</feature>
<dbReference type="EMBL" id="CP097507">
    <property type="protein sequence ID" value="URE03791.1"/>
    <property type="molecule type" value="Genomic_DNA"/>
</dbReference>
<dbReference type="EMBL" id="CP097507">
    <property type="protein sequence ID" value="URE03799.1"/>
    <property type="molecule type" value="Genomic_DNA"/>
</dbReference>
<feature type="compositionally biased region" description="Polar residues" evidence="1">
    <location>
        <begin position="441"/>
        <end position="450"/>
    </location>
</feature>
<dbReference type="PANTHER" id="PTHR31197:SF5">
    <property type="entry name" value="OS01G0612600 PROTEIN"/>
    <property type="match status" value="1"/>
</dbReference>
<dbReference type="OrthoDB" id="185373at2759"/>
<dbReference type="AlphaFoldDB" id="A0A9E7FWT3"/>
<feature type="compositionally biased region" description="Acidic residues" evidence="1">
    <location>
        <begin position="459"/>
        <end position="470"/>
    </location>
</feature>
<feature type="compositionally biased region" description="Polar residues" evidence="1">
    <location>
        <begin position="414"/>
        <end position="423"/>
    </location>
</feature>
<gene>
    <name evidence="2" type="ORF">MUK42_21088</name>
</gene>
<dbReference type="EMBL" id="CP097507">
    <property type="protein sequence ID" value="URE03792.1"/>
    <property type="molecule type" value="Genomic_DNA"/>
</dbReference>
<protein>
    <submittedName>
        <fullName evidence="2">Uncharacterized protein</fullName>
    </submittedName>
</protein>
<feature type="compositionally biased region" description="Polar residues" evidence="1">
    <location>
        <begin position="166"/>
        <end position="176"/>
    </location>
</feature>
<feature type="region of interest" description="Disordered" evidence="1">
    <location>
        <begin position="379"/>
        <end position="470"/>
    </location>
</feature>
<accession>A0A9E7FWT3</accession>
<feature type="region of interest" description="Disordered" evidence="1">
    <location>
        <begin position="150"/>
        <end position="181"/>
    </location>
</feature>
<evidence type="ECO:0000256" key="1">
    <source>
        <dbReference type="SAM" id="MobiDB-lite"/>
    </source>
</evidence>
<sequence>MRERTRRARPSHGPPNRPASHPLRDSLSLPVYLPLYWAKQFLGPTSGPRRVRGFLFLSLSPARRLRPSQVQQRLLFPTDARISVVEWIAAAQIASVSPKSLPLSQLGSRSALPRDCPENSSGAAFLVILRRFLGGFIHLKLANMPKQRRSWSQSFDRRSRAAPFPSGSSSRNQPESAESAKDIKEWEEVRCPVCMEHPHNAVLLLCSSHDKGCRPFMCDTSYRHSNCLDQYRKAFSGSKPPQDNGDTQQPNKLSCPLCRGSVTGWTVVEPARRYMNAKTRSCSTESCAFSGIYGELRKHARKEHPTVRPSEADPERQQDWRRMERQRDLGDLFSMFRSAVTREEDEVNISEDDEETNGSMFIFPSVTMFLVVHVHREGGNDTGRSSLPRSFISSSLRGSSRGRRRSGLVPWGESLSNSTSTGTHDGANDDEVNTDGGSDVVDTTSQQNQGRQRRQVWMSDDDGDDDDDDDPYEALSSLLRAHSSWLGVAFIAAFAICKHCKVVPFDHHNILPQSLLEAKNLSCASYAVNKEPGYRASDGRSSYPVMEIAHDLQDFAID</sequence>
<dbReference type="Pfam" id="PF07800">
    <property type="entry name" value="DUF1644"/>
    <property type="match status" value="1"/>
</dbReference>
<dbReference type="Gene3D" id="3.30.40.10">
    <property type="entry name" value="Zinc/RING finger domain, C3HC4 (zinc finger)"/>
    <property type="match status" value="1"/>
</dbReference>